<dbReference type="GeneID" id="108808112"/>
<protein>
    <submittedName>
        <fullName evidence="2">Secreted RxLR effector protein 161-like</fullName>
    </submittedName>
</protein>
<dbReference type="Proteomes" id="UP000504610">
    <property type="component" value="Chromosome 6"/>
</dbReference>
<accession>A0A6J0JJJ9</accession>
<dbReference type="AlphaFoldDB" id="A0A6J0JJJ9"/>
<keyword evidence="1" id="KW-1185">Reference proteome</keyword>
<dbReference type="PANTHER" id="PTHR11439:SF486">
    <property type="entry name" value="RLK (RECEPTOR-LIKE KINASE) PROTEIN, PUTATIVE-RELATED"/>
    <property type="match status" value="1"/>
</dbReference>
<sequence>MSMVGELSYFLGLQIKQLADGITVSQSTYAKNLIKRFGMQTSKVANTPMSTTTKLSRDDDGKPVDEKLYRAMIESLLYLTASRPDLCLSVGICARYQACPKESHMKAVKRIIKYVKGTLDFGLHYTFETNVNLAGFCDADWAGCLDDRHNTSGGCFFLGNNMVAWHSKKQNCVSLSTAEAEYIALGSCCT</sequence>
<dbReference type="OrthoDB" id="1091135at2759"/>
<dbReference type="RefSeq" id="XP_018435808.1">
    <property type="nucleotide sequence ID" value="XM_018580306.1"/>
</dbReference>
<dbReference type="CDD" id="cd09272">
    <property type="entry name" value="RNase_HI_RT_Ty1"/>
    <property type="match status" value="1"/>
</dbReference>
<proteinExistence type="predicted"/>
<reference evidence="2" key="2">
    <citation type="submission" date="2025-08" db="UniProtKB">
        <authorList>
            <consortium name="RefSeq"/>
        </authorList>
    </citation>
    <scope>IDENTIFICATION</scope>
    <source>
        <tissue evidence="2">Leaf</tissue>
    </source>
</reference>
<evidence type="ECO:0000313" key="1">
    <source>
        <dbReference type="Proteomes" id="UP000504610"/>
    </source>
</evidence>
<organism evidence="1 2">
    <name type="scientific">Raphanus sativus</name>
    <name type="common">Radish</name>
    <name type="synonym">Raphanus raphanistrum var. sativus</name>
    <dbReference type="NCBI Taxonomy" id="3726"/>
    <lineage>
        <taxon>Eukaryota</taxon>
        <taxon>Viridiplantae</taxon>
        <taxon>Streptophyta</taxon>
        <taxon>Embryophyta</taxon>
        <taxon>Tracheophyta</taxon>
        <taxon>Spermatophyta</taxon>
        <taxon>Magnoliopsida</taxon>
        <taxon>eudicotyledons</taxon>
        <taxon>Gunneridae</taxon>
        <taxon>Pentapetalae</taxon>
        <taxon>rosids</taxon>
        <taxon>malvids</taxon>
        <taxon>Brassicales</taxon>
        <taxon>Brassicaceae</taxon>
        <taxon>Brassiceae</taxon>
        <taxon>Raphanus</taxon>
    </lineage>
</organism>
<evidence type="ECO:0000313" key="2">
    <source>
        <dbReference type="RefSeq" id="XP_018435808.1"/>
    </source>
</evidence>
<reference evidence="1" key="1">
    <citation type="journal article" date="2019" name="Database">
        <title>The radish genome database (RadishGD): an integrated information resource for radish genomics.</title>
        <authorList>
            <person name="Yu H.J."/>
            <person name="Baek S."/>
            <person name="Lee Y.J."/>
            <person name="Cho A."/>
            <person name="Mun J.H."/>
        </authorList>
    </citation>
    <scope>NUCLEOTIDE SEQUENCE [LARGE SCALE GENOMIC DNA]</scope>
    <source>
        <strain evidence="1">cv. WK10039</strain>
    </source>
</reference>
<gene>
    <name evidence="2" type="primary">LOC108808112</name>
</gene>
<dbReference type="KEGG" id="rsz:108808112"/>
<dbReference type="PANTHER" id="PTHR11439">
    <property type="entry name" value="GAG-POL-RELATED RETROTRANSPOSON"/>
    <property type="match status" value="1"/>
</dbReference>
<name>A0A6J0JJJ9_RAPSA</name>